<evidence type="ECO:0000313" key="1">
    <source>
        <dbReference type="EMBL" id="KAK7495606.1"/>
    </source>
</evidence>
<dbReference type="Proteomes" id="UP001519460">
    <property type="component" value="Unassembled WGS sequence"/>
</dbReference>
<keyword evidence="2" id="KW-1185">Reference proteome</keyword>
<evidence type="ECO:0000313" key="2">
    <source>
        <dbReference type="Proteomes" id="UP001519460"/>
    </source>
</evidence>
<reference evidence="1 2" key="1">
    <citation type="journal article" date="2023" name="Sci. Data">
        <title>Genome assembly of the Korean intertidal mud-creeper Batillaria attramentaria.</title>
        <authorList>
            <person name="Patra A.K."/>
            <person name="Ho P.T."/>
            <person name="Jun S."/>
            <person name="Lee S.J."/>
            <person name="Kim Y."/>
            <person name="Won Y.J."/>
        </authorList>
    </citation>
    <scope>NUCLEOTIDE SEQUENCE [LARGE SCALE GENOMIC DNA]</scope>
    <source>
        <strain evidence="1">Wonlab-2016</strain>
    </source>
</reference>
<gene>
    <name evidence="1" type="ORF">BaRGS_00013053</name>
</gene>
<dbReference type="EMBL" id="JACVVK020000073">
    <property type="protein sequence ID" value="KAK7495606.1"/>
    <property type="molecule type" value="Genomic_DNA"/>
</dbReference>
<accession>A0ABD0L8L5</accession>
<organism evidence="1 2">
    <name type="scientific">Batillaria attramentaria</name>
    <dbReference type="NCBI Taxonomy" id="370345"/>
    <lineage>
        <taxon>Eukaryota</taxon>
        <taxon>Metazoa</taxon>
        <taxon>Spiralia</taxon>
        <taxon>Lophotrochozoa</taxon>
        <taxon>Mollusca</taxon>
        <taxon>Gastropoda</taxon>
        <taxon>Caenogastropoda</taxon>
        <taxon>Sorbeoconcha</taxon>
        <taxon>Cerithioidea</taxon>
        <taxon>Batillariidae</taxon>
        <taxon>Batillaria</taxon>
    </lineage>
</organism>
<proteinExistence type="predicted"/>
<comment type="caution">
    <text evidence="1">The sequence shown here is derived from an EMBL/GenBank/DDBJ whole genome shotgun (WGS) entry which is preliminary data.</text>
</comment>
<name>A0ABD0L8L5_9CAEN</name>
<dbReference type="AlphaFoldDB" id="A0ABD0L8L5"/>
<protein>
    <submittedName>
        <fullName evidence="1">Uncharacterized protein</fullName>
    </submittedName>
</protein>
<sequence length="84" mass="9114">MAHKAVLPLSYSCDSGVETPASCGRGRHCGTAREVGRQGVRPLPSLQSSDNVNRAHLPTLIRAGEYIIATCHELAFFRELPARI</sequence>